<proteinExistence type="predicted"/>
<feature type="transmembrane region" description="Helical" evidence="1">
    <location>
        <begin position="218"/>
        <end position="243"/>
    </location>
</feature>
<keyword evidence="2" id="KW-0732">Signal</keyword>
<feature type="signal peptide" evidence="2">
    <location>
        <begin position="1"/>
        <end position="21"/>
    </location>
</feature>
<dbReference type="EMBL" id="OU015569">
    <property type="protein sequence ID" value="CAG5096970.1"/>
    <property type="molecule type" value="Genomic_DNA"/>
</dbReference>
<evidence type="ECO:0000313" key="3">
    <source>
        <dbReference type="EMBL" id="CAG5096970.1"/>
    </source>
</evidence>
<keyword evidence="1" id="KW-0472">Membrane</keyword>
<dbReference type="Proteomes" id="UP001158576">
    <property type="component" value="Chromosome XSR"/>
</dbReference>
<keyword evidence="1" id="KW-1133">Transmembrane helix</keyword>
<keyword evidence="1" id="KW-0812">Transmembrane</keyword>
<evidence type="ECO:0000256" key="1">
    <source>
        <dbReference type="SAM" id="Phobius"/>
    </source>
</evidence>
<sequence>MSKIRLILWVHTFFQYSVVHAQNSENNDDINFEPVQARIPQNLLKSYEITVNFRAQFFASYYSSVYSTIGIVPALTKVEGPDGGNSSFSASIDETTPVTVFFSVPARSASIANLAKLRDLTAMEREFTRNSLVSEFILPSVLGNQPLEPQIVGDSVCPSIDCPRYQTCTEPEGQLIAIAYCESICVADYCKNDAIFLKLDNDSTWFFGAQCQYRLDDWALYLILISITFLTILALVLIIWLMCLRCRQKRDNQGTYKPRDSMVPAPSSVDVYPSVLSSASKQSCCEYNQISHENPAFTTQQRDSGISAESPVSFNFKEAQVQADIQTNSSSVYSVSTAVAHQVRTPRPGWVPSLGPAWGEIIQKKTSSPEVTPLDTSV</sequence>
<reference evidence="3 4" key="1">
    <citation type="submission" date="2021-04" db="EMBL/GenBank/DDBJ databases">
        <authorList>
            <person name="Bliznina A."/>
        </authorList>
    </citation>
    <scope>NUCLEOTIDE SEQUENCE [LARGE SCALE GENOMIC DNA]</scope>
</reference>
<keyword evidence="4" id="KW-1185">Reference proteome</keyword>
<protein>
    <submittedName>
        <fullName evidence="3">Oidioi.mRNA.OKI2018_I69.XSR.g14870.t1.cds</fullName>
    </submittedName>
</protein>
<evidence type="ECO:0000256" key="2">
    <source>
        <dbReference type="SAM" id="SignalP"/>
    </source>
</evidence>
<feature type="chain" id="PRO_5046964727" evidence="2">
    <location>
        <begin position="22"/>
        <end position="378"/>
    </location>
</feature>
<name>A0ABN7SF36_OIKDI</name>
<organism evidence="3 4">
    <name type="scientific">Oikopleura dioica</name>
    <name type="common">Tunicate</name>
    <dbReference type="NCBI Taxonomy" id="34765"/>
    <lineage>
        <taxon>Eukaryota</taxon>
        <taxon>Metazoa</taxon>
        <taxon>Chordata</taxon>
        <taxon>Tunicata</taxon>
        <taxon>Appendicularia</taxon>
        <taxon>Copelata</taxon>
        <taxon>Oikopleuridae</taxon>
        <taxon>Oikopleura</taxon>
    </lineage>
</organism>
<accession>A0ABN7SF36</accession>
<gene>
    <name evidence="3" type="ORF">OKIOD_LOCUS6428</name>
</gene>
<evidence type="ECO:0000313" key="4">
    <source>
        <dbReference type="Proteomes" id="UP001158576"/>
    </source>
</evidence>